<organism evidence="2 3">
    <name type="scientific">Erythranthe guttata</name>
    <name type="common">Yellow monkey flower</name>
    <name type="synonym">Mimulus guttatus</name>
    <dbReference type="NCBI Taxonomy" id="4155"/>
    <lineage>
        <taxon>Eukaryota</taxon>
        <taxon>Viridiplantae</taxon>
        <taxon>Streptophyta</taxon>
        <taxon>Embryophyta</taxon>
        <taxon>Tracheophyta</taxon>
        <taxon>Spermatophyta</taxon>
        <taxon>Magnoliopsida</taxon>
        <taxon>eudicotyledons</taxon>
        <taxon>Gunneridae</taxon>
        <taxon>Pentapetalae</taxon>
        <taxon>asterids</taxon>
        <taxon>lamiids</taxon>
        <taxon>Lamiales</taxon>
        <taxon>Phrymaceae</taxon>
        <taxon>Erythranthe</taxon>
    </lineage>
</organism>
<evidence type="ECO:0000256" key="1">
    <source>
        <dbReference type="SAM" id="Phobius"/>
    </source>
</evidence>
<evidence type="ECO:0000313" key="2">
    <source>
        <dbReference type="EMBL" id="EYU33380.1"/>
    </source>
</evidence>
<keyword evidence="1" id="KW-0472">Membrane</keyword>
<accession>A0A022R3H7</accession>
<dbReference type="OrthoDB" id="680761at2759"/>
<dbReference type="OMA" id="WATPQAH"/>
<keyword evidence="1" id="KW-1133">Transmembrane helix</keyword>
<evidence type="ECO:0008006" key="4">
    <source>
        <dbReference type="Google" id="ProtNLM"/>
    </source>
</evidence>
<dbReference type="Pfam" id="PF05553">
    <property type="entry name" value="DUF761"/>
    <property type="match status" value="1"/>
</dbReference>
<dbReference type="KEGG" id="egt:105962439"/>
<dbReference type="EMBL" id="KI630772">
    <property type="protein sequence ID" value="EYU33380.1"/>
    <property type="molecule type" value="Genomic_DNA"/>
</dbReference>
<keyword evidence="3" id="KW-1185">Reference proteome</keyword>
<dbReference type="PANTHER" id="PTHR35997">
    <property type="entry name" value="COTTON FIBER PROTEIN-RELATED"/>
    <property type="match status" value="1"/>
</dbReference>
<keyword evidence="1" id="KW-0812">Transmembrane</keyword>
<evidence type="ECO:0000313" key="3">
    <source>
        <dbReference type="Proteomes" id="UP000030748"/>
    </source>
</evidence>
<dbReference type="AlphaFoldDB" id="A0A022R3H7"/>
<reference evidence="2 3" key="1">
    <citation type="journal article" date="2013" name="Proc. Natl. Acad. Sci. U.S.A.">
        <title>Fine-scale variation in meiotic recombination in Mimulus inferred from population shotgun sequencing.</title>
        <authorList>
            <person name="Hellsten U."/>
            <person name="Wright K.M."/>
            <person name="Jenkins J."/>
            <person name="Shu S."/>
            <person name="Yuan Y."/>
            <person name="Wessler S.R."/>
            <person name="Schmutz J."/>
            <person name="Willis J.H."/>
            <person name="Rokhsar D.S."/>
        </authorList>
    </citation>
    <scope>NUCLEOTIDE SEQUENCE [LARGE SCALE GENOMIC DNA]</scope>
    <source>
        <strain evidence="3">cv. DUN x IM62</strain>
    </source>
</reference>
<feature type="transmembrane region" description="Helical" evidence="1">
    <location>
        <begin position="62"/>
        <end position="82"/>
    </location>
</feature>
<dbReference type="eggNOG" id="ENOG502S1CD">
    <property type="taxonomic scope" value="Eukaryota"/>
</dbReference>
<dbReference type="InterPro" id="IPR008480">
    <property type="entry name" value="DUF761_pln"/>
</dbReference>
<name>A0A022R3H7_ERYGU</name>
<feature type="transmembrane region" description="Helical" evidence="1">
    <location>
        <begin position="30"/>
        <end position="50"/>
    </location>
</feature>
<gene>
    <name evidence="2" type="ORF">MIMGU_mgv1a020571mg</name>
</gene>
<sequence length="247" mass="29199">MAMPYSNSNDTEKPLNFEKLKKNPKNSNMVSFWAFLLTTFIYISVFYYIFNLSPSVVVCTTKFWFIMSNTLILIIAADFTAFSSSKLLHHNFYDEFDDKLHNRRPAKNSISTVPVSESRYERTVPKYNVKEVLIDEEEPREKIISMIENKPEKILSTGKNRDDRRAELVKPINNADFLDRKRKRELTVVTEHVNRPNREGADIDVQKMVSEENEYSEMSDEEVNKRVEEFIRRFNRQIRLQALQNRP</sequence>
<protein>
    <recommendedName>
        <fullName evidence="4">DUF4408 domain-containing protein</fullName>
    </recommendedName>
</protein>
<dbReference type="Proteomes" id="UP000030748">
    <property type="component" value="Unassembled WGS sequence"/>
</dbReference>
<dbReference type="PhylomeDB" id="A0A022R3H7"/>
<proteinExistence type="predicted"/>
<dbReference type="PANTHER" id="PTHR35997:SF6">
    <property type="entry name" value="COTTON FIBER PROTEIN"/>
    <property type="match status" value="1"/>
</dbReference>